<organism evidence="2 3">
    <name type="scientific">Fusarium austroafricanum</name>
    <dbReference type="NCBI Taxonomy" id="2364996"/>
    <lineage>
        <taxon>Eukaryota</taxon>
        <taxon>Fungi</taxon>
        <taxon>Dikarya</taxon>
        <taxon>Ascomycota</taxon>
        <taxon>Pezizomycotina</taxon>
        <taxon>Sordariomycetes</taxon>
        <taxon>Hypocreomycetidae</taxon>
        <taxon>Hypocreales</taxon>
        <taxon>Nectriaceae</taxon>
        <taxon>Fusarium</taxon>
        <taxon>Fusarium concolor species complex</taxon>
    </lineage>
</organism>
<feature type="compositionally biased region" description="Polar residues" evidence="1">
    <location>
        <begin position="14"/>
        <end position="23"/>
    </location>
</feature>
<evidence type="ECO:0000313" key="2">
    <source>
        <dbReference type="EMBL" id="KAF4458195.1"/>
    </source>
</evidence>
<feature type="region of interest" description="Disordered" evidence="1">
    <location>
        <begin position="1"/>
        <end position="27"/>
    </location>
</feature>
<comment type="caution">
    <text evidence="2">The sequence shown here is derived from an EMBL/GenBank/DDBJ whole genome shotgun (WGS) entry which is preliminary data.</text>
</comment>
<gene>
    <name evidence="2" type="ORF">F53441_46</name>
</gene>
<evidence type="ECO:0000256" key="1">
    <source>
        <dbReference type="SAM" id="MobiDB-lite"/>
    </source>
</evidence>
<keyword evidence="3" id="KW-1185">Reference proteome</keyword>
<dbReference type="EMBL" id="JAADJG010000002">
    <property type="protein sequence ID" value="KAF4458195.1"/>
    <property type="molecule type" value="Genomic_DNA"/>
</dbReference>
<protein>
    <submittedName>
        <fullName evidence="2">Uncharacterized protein</fullName>
    </submittedName>
</protein>
<name>A0A8H4KY44_9HYPO</name>
<sequence>MNFLTPKKADQQCEVDQTNQPATSERVVKDVSPLSPGAVPLLNNQTILSNQVAKVTEKVDELKVGPRSRRSSDTRSVFFYANKDENREAIHYFVCNDRFFSIFESFIRDTHLSTTDIYPGKQTVEYSKAFRDTAKNKLKETWDPVTLDDILARLLSLTDYQLLTVYTGLSKKYRVHNRRRKRTAARRALEASMQAPIREEDVVLDPRRESDFAPHTRRWPPM</sequence>
<proteinExistence type="predicted"/>
<dbReference type="AlphaFoldDB" id="A0A8H4KY44"/>
<accession>A0A8H4KY44</accession>
<reference evidence="2" key="1">
    <citation type="submission" date="2020-01" db="EMBL/GenBank/DDBJ databases">
        <title>Identification and distribution of gene clusters putatively required for synthesis of sphingolipid metabolism inhibitors in phylogenetically diverse species of the filamentous fungus Fusarium.</title>
        <authorList>
            <person name="Kim H.-S."/>
            <person name="Busman M."/>
            <person name="Brown D.W."/>
            <person name="Divon H."/>
            <person name="Uhlig S."/>
            <person name="Proctor R.H."/>
        </authorList>
    </citation>
    <scope>NUCLEOTIDE SEQUENCE</scope>
    <source>
        <strain evidence="2">NRRL 53441</strain>
    </source>
</reference>
<dbReference type="OrthoDB" id="5102566at2759"/>
<evidence type="ECO:0000313" key="3">
    <source>
        <dbReference type="Proteomes" id="UP000605986"/>
    </source>
</evidence>
<dbReference type="Proteomes" id="UP000605986">
    <property type="component" value="Unassembled WGS sequence"/>
</dbReference>